<dbReference type="KEGG" id="fgi:OP10G_3633"/>
<proteinExistence type="predicted"/>
<gene>
    <name evidence="1" type="ORF">OP10G_3633</name>
</gene>
<sequence>MVCLDGAEYRAHFIHDRRNKDKAQIIGRPVPIDSGSCFC</sequence>
<name>A0A068NU86_FIMGI</name>
<dbReference type="EMBL" id="CP007139">
    <property type="protein sequence ID" value="AIE87001.1"/>
    <property type="molecule type" value="Genomic_DNA"/>
</dbReference>
<keyword evidence="2" id="KW-1185">Reference proteome</keyword>
<protein>
    <submittedName>
        <fullName evidence="1">Uncharacterized protein</fullName>
    </submittedName>
</protein>
<dbReference type="AlphaFoldDB" id="A0A068NU86"/>
<reference evidence="1 2" key="1">
    <citation type="journal article" date="2014" name="PLoS ONE">
        <title>The first complete genome sequence of the class fimbriimonadia in the phylum armatimonadetes.</title>
        <authorList>
            <person name="Hu Z.Y."/>
            <person name="Wang Y.Z."/>
            <person name="Im W.T."/>
            <person name="Wang S.Y."/>
            <person name="Zhao G.P."/>
            <person name="Zheng H.J."/>
            <person name="Quan Z.X."/>
        </authorList>
    </citation>
    <scope>NUCLEOTIDE SEQUENCE [LARGE SCALE GENOMIC DNA]</scope>
    <source>
        <strain evidence="1">Gsoil 348</strain>
    </source>
</reference>
<accession>A0A068NU86</accession>
<dbReference type="STRING" id="661478.OP10G_3633"/>
<evidence type="ECO:0000313" key="2">
    <source>
        <dbReference type="Proteomes" id="UP000027982"/>
    </source>
</evidence>
<evidence type="ECO:0000313" key="1">
    <source>
        <dbReference type="EMBL" id="AIE87001.1"/>
    </source>
</evidence>
<organism evidence="1 2">
    <name type="scientific">Fimbriimonas ginsengisoli Gsoil 348</name>
    <dbReference type="NCBI Taxonomy" id="661478"/>
    <lineage>
        <taxon>Bacteria</taxon>
        <taxon>Bacillati</taxon>
        <taxon>Armatimonadota</taxon>
        <taxon>Fimbriimonadia</taxon>
        <taxon>Fimbriimonadales</taxon>
        <taxon>Fimbriimonadaceae</taxon>
        <taxon>Fimbriimonas</taxon>
    </lineage>
</organism>
<dbReference type="Proteomes" id="UP000027982">
    <property type="component" value="Chromosome"/>
</dbReference>
<dbReference type="HOGENOM" id="CLU_3310127_0_0_0"/>